<reference evidence="2 3" key="1">
    <citation type="submission" date="2016-12" db="EMBL/GenBank/DDBJ databases">
        <title>The genomes of Aspergillus section Nigri reveals drivers in fungal speciation.</title>
        <authorList>
            <consortium name="DOE Joint Genome Institute"/>
            <person name="Vesth T.C."/>
            <person name="Nybo J."/>
            <person name="Theobald S."/>
            <person name="Brandl J."/>
            <person name="Frisvad J.C."/>
            <person name="Nielsen K.F."/>
            <person name="Lyhne E.K."/>
            <person name="Kogle M.E."/>
            <person name="Kuo A."/>
            <person name="Riley R."/>
            <person name="Clum A."/>
            <person name="Nolan M."/>
            <person name="Lipzen A."/>
            <person name="Salamov A."/>
            <person name="Henrissat B."/>
            <person name="Wiebenga A."/>
            <person name="De Vries R.P."/>
            <person name="Grigoriev I.V."/>
            <person name="Mortensen U.H."/>
            <person name="Andersen M.R."/>
            <person name="Baker S.E."/>
        </authorList>
    </citation>
    <scope>NUCLEOTIDE SEQUENCE [LARGE SCALE GENOMIC DNA]</scope>
    <source>
        <strain evidence="2 3">JOP 1030-1</strain>
    </source>
</reference>
<dbReference type="EMBL" id="KZ821237">
    <property type="protein sequence ID" value="PYH44385.1"/>
    <property type="molecule type" value="Genomic_DNA"/>
</dbReference>
<evidence type="ECO:0000313" key="2">
    <source>
        <dbReference type="EMBL" id="PYH44385.1"/>
    </source>
</evidence>
<feature type="domain" description="F-box" evidence="1">
    <location>
        <begin position="5"/>
        <end position="51"/>
    </location>
</feature>
<dbReference type="InterPro" id="IPR001810">
    <property type="entry name" value="F-box_dom"/>
</dbReference>
<dbReference type="Pfam" id="PF12937">
    <property type="entry name" value="F-box-like"/>
    <property type="match status" value="1"/>
</dbReference>
<evidence type="ECO:0000313" key="3">
    <source>
        <dbReference type="Proteomes" id="UP000248349"/>
    </source>
</evidence>
<dbReference type="Proteomes" id="UP000248349">
    <property type="component" value="Unassembled WGS sequence"/>
</dbReference>
<dbReference type="RefSeq" id="XP_025430367.1">
    <property type="nucleotide sequence ID" value="XM_025571423.1"/>
</dbReference>
<feature type="non-terminal residue" evidence="2">
    <location>
        <position position="1"/>
    </location>
</feature>
<protein>
    <recommendedName>
        <fullName evidence="1">F-box domain-containing protein</fullName>
    </recommendedName>
</protein>
<dbReference type="SMART" id="SM00256">
    <property type="entry name" value="FBOX"/>
    <property type="match status" value="1"/>
</dbReference>
<dbReference type="OrthoDB" id="5126814at2759"/>
<accession>A0A318ZAB8</accession>
<organism evidence="2 3">
    <name type="scientific">Aspergillus saccharolyticus JOP 1030-1</name>
    <dbReference type="NCBI Taxonomy" id="1450539"/>
    <lineage>
        <taxon>Eukaryota</taxon>
        <taxon>Fungi</taxon>
        <taxon>Dikarya</taxon>
        <taxon>Ascomycota</taxon>
        <taxon>Pezizomycotina</taxon>
        <taxon>Eurotiomycetes</taxon>
        <taxon>Eurotiomycetidae</taxon>
        <taxon>Eurotiales</taxon>
        <taxon>Aspergillaceae</taxon>
        <taxon>Aspergillus</taxon>
        <taxon>Aspergillus subgen. Circumdati</taxon>
    </lineage>
</organism>
<proteinExistence type="predicted"/>
<dbReference type="SUPFAM" id="SSF81383">
    <property type="entry name" value="F-box domain"/>
    <property type="match status" value="1"/>
</dbReference>
<dbReference type="PROSITE" id="PS50181">
    <property type="entry name" value="FBOX"/>
    <property type="match status" value="1"/>
</dbReference>
<feature type="non-terminal residue" evidence="2">
    <location>
        <position position="473"/>
    </location>
</feature>
<dbReference type="InterPro" id="IPR036047">
    <property type="entry name" value="F-box-like_dom_sf"/>
</dbReference>
<gene>
    <name evidence="2" type="ORF">BP01DRAFT_278331</name>
</gene>
<dbReference type="AlphaFoldDB" id="A0A318ZAB8"/>
<dbReference type="CDD" id="cd09917">
    <property type="entry name" value="F-box_SF"/>
    <property type="match status" value="1"/>
</dbReference>
<sequence>PPSTPNMAANLPIELIYCILDYLDVEDYLAVWATCRKWRAAASSSSLIRNTLQQVPILLPSRTELLTRKEWNIYFEQVVRQNLLSYRKPIRATVSRYELPHGCSHCTIYDTSRDGTKLVVMKGAQALLYGRQDIDSSWELIRSLPLYGLWTSVCPAILGGMTGDMSQHAHHRIALSPDGQFLAVGMVSTVQIYSLLGDLAGLTAPAQYTLNEDNQYLHPPPANYEETNGLIESLEFADDEDGTLLRVVIGQDTTTYGPTRVRYLGNPAHKPTGAACSFAYWRDNINQIYLDSASMAATLSVDNGDKIFLQGLRLLPRSYRPSTTNNDDPTQPARRHFTACLQTGTTSTSGYCIGQLVIHTPSTTTSTPPPTSITRLLPSRHNHIPDLNIETPPTSPPRPTFQSIDTHHKLTTLHAATTARWNTANLPIAPAASSTSAPLIAISPDATLMCIYEPGTGHYSPIAQGGAVYVYSL</sequence>
<name>A0A318ZAB8_9EURO</name>
<keyword evidence="3" id="KW-1185">Reference proteome</keyword>
<dbReference type="Gene3D" id="1.20.1280.50">
    <property type="match status" value="1"/>
</dbReference>
<dbReference type="GeneID" id="37072651"/>
<evidence type="ECO:0000259" key="1">
    <source>
        <dbReference type="PROSITE" id="PS50181"/>
    </source>
</evidence>